<protein>
    <recommendedName>
        <fullName evidence="6">Ribosomal RNA small subunit methyltransferase G</fullName>
        <ecNumber evidence="6">2.1.1.-</ecNumber>
    </recommendedName>
    <alternativeName>
        <fullName evidence="6">16S rRNA 7-methylguanosine methyltransferase</fullName>
        <shortName evidence="6">16S rRNA m7G methyltransferase</shortName>
    </alternativeName>
</protein>
<evidence type="ECO:0000313" key="8">
    <source>
        <dbReference type="Proteomes" id="UP000050430"/>
    </source>
</evidence>
<dbReference type="PATRIC" id="fig|229920.5.peg.34"/>
<comment type="subcellular location">
    <subcellularLocation>
        <location evidence="6">Cytoplasm</location>
    </subcellularLocation>
</comment>
<evidence type="ECO:0000256" key="5">
    <source>
        <dbReference type="ARBA" id="ARBA00022691"/>
    </source>
</evidence>
<comment type="caution">
    <text evidence="6">Lacks conserved residue(s) required for the propagation of feature annotation.</text>
</comment>
<dbReference type="AlphaFoldDB" id="A0A0P6X7R0"/>
<comment type="caution">
    <text evidence="7">The sequence shown here is derived from an EMBL/GenBank/DDBJ whole genome shotgun (WGS) entry which is preliminary data.</text>
</comment>
<dbReference type="EC" id="2.1.1.-" evidence="6"/>
<accession>A0A0P6X7R0</accession>
<keyword evidence="3 6" id="KW-0489">Methyltransferase</keyword>
<dbReference type="Pfam" id="PF02527">
    <property type="entry name" value="GidB"/>
    <property type="match status" value="1"/>
</dbReference>
<dbReference type="InterPro" id="IPR029063">
    <property type="entry name" value="SAM-dependent_MTases_sf"/>
</dbReference>
<sequence length="236" mass="26131">MDFLPTQAKTLLGLQLTPRQVEAFSLYEKELLEWNEKFNLTAIRKPEEIRSKHFLDSLTCMQGFKEPRPVKVIDIGTGAGFPGIPLKIIFPQLRLTLVESVGKKADFCRHMIEVLHLDKVEVLQARAEDLGQLNAHRESYDLAVARAVAALPVLAEYLLPLVKVGGRMIAQKGESAPAEVHAAEHAVQILGGRVQQITPVVLPGVADERFLVIIDKVAATPKPYPRRAGLPSKRPL</sequence>
<dbReference type="Proteomes" id="UP000050430">
    <property type="component" value="Unassembled WGS sequence"/>
</dbReference>
<dbReference type="Gene3D" id="3.40.50.150">
    <property type="entry name" value="Vaccinia Virus protein VP39"/>
    <property type="match status" value="1"/>
</dbReference>
<feature type="binding site" evidence="6">
    <location>
        <begin position="127"/>
        <end position="128"/>
    </location>
    <ligand>
        <name>S-adenosyl-L-methionine</name>
        <dbReference type="ChEBI" id="CHEBI:59789"/>
    </ligand>
</feature>
<dbReference type="GO" id="GO:0005829">
    <property type="term" value="C:cytosol"/>
    <property type="evidence" value="ECO:0007669"/>
    <property type="project" value="TreeGrafter"/>
</dbReference>
<evidence type="ECO:0000256" key="2">
    <source>
        <dbReference type="ARBA" id="ARBA00022552"/>
    </source>
</evidence>
<keyword evidence="2 6" id="KW-0698">rRNA processing</keyword>
<feature type="binding site" evidence="6">
    <location>
        <position position="76"/>
    </location>
    <ligand>
        <name>S-adenosyl-L-methionine</name>
        <dbReference type="ChEBI" id="CHEBI:59789"/>
    </ligand>
</feature>
<gene>
    <name evidence="6" type="primary">rsmG</name>
    <name evidence="7" type="ORF">ADM99_13475</name>
</gene>
<evidence type="ECO:0000256" key="6">
    <source>
        <dbReference type="HAMAP-Rule" id="MF_00074"/>
    </source>
</evidence>
<proteinExistence type="inferred from homology"/>
<dbReference type="PIRSF" id="PIRSF003078">
    <property type="entry name" value="GidB"/>
    <property type="match status" value="1"/>
</dbReference>
<keyword evidence="4 6" id="KW-0808">Transferase</keyword>
<dbReference type="FunFam" id="3.40.50.150:FF:000041">
    <property type="entry name" value="Ribosomal RNA small subunit methyltransferase G"/>
    <property type="match status" value="1"/>
</dbReference>
<dbReference type="HAMAP" id="MF_00074">
    <property type="entry name" value="16SrRNA_methyltr_G"/>
    <property type="match status" value="1"/>
</dbReference>
<dbReference type="PANTHER" id="PTHR31760:SF0">
    <property type="entry name" value="S-ADENOSYL-L-METHIONINE-DEPENDENT METHYLTRANSFERASES SUPERFAMILY PROTEIN"/>
    <property type="match status" value="1"/>
</dbReference>
<dbReference type="EMBL" id="LGCK01000014">
    <property type="protein sequence ID" value="KPL70199.1"/>
    <property type="molecule type" value="Genomic_DNA"/>
</dbReference>
<keyword evidence="5 6" id="KW-0949">S-adenosyl-L-methionine</keyword>
<dbReference type="STRING" id="229920.ADM99_13475"/>
<dbReference type="NCBIfam" id="TIGR00138">
    <property type="entry name" value="rsmG_gidB"/>
    <property type="match status" value="1"/>
</dbReference>
<evidence type="ECO:0000256" key="1">
    <source>
        <dbReference type="ARBA" id="ARBA00022490"/>
    </source>
</evidence>
<feature type="binding site" evidence="6">
    <location>
        <position position="81"/>
    </location>
    <ligand>
        <name>S-adenosyl-L-methionine</name>
        <dbReference type="ChEBI" id="CHEBI:59789"/>
    </ligand>
</feature>
<evidence type="ECO:0000256" key="3">
    <source>
        <dbReference type="ARBA" id="ARBA00022603"/>
    </source>
</evidence>
<dbReference type="InterPro" id="IPR003682">
    <property type="entry name" value="rRNA_ssu_MeTfrase_G"/>
</dbReference>
<organism evidence="7 8">
    <name type="scientific">Leptolinea tardivitalis</name>
    <dbReference type="NCBI Taxonomy" id="229920"/>
    <lineage>
        <taxon>Bacteria</taxon>
        <taxon>Bacillati</taxon>
        <taxon>Chloroflexota</taxon>
        <taxon>Anaerolineae</taxon>
        <taxon>Anaerolineales</taxon>
        <taxon>Anaerolineaceae</taxon>
        <taxon>Leptolinea</taxon>
    </lineage>
</organism>
<evidence type="ECO:0000313" key="7">
    <source>
        <dbReference type="EMBL" id="KPL70199.1"/>
    </source>
</evidence>
<reference evidence="7 8" key="1">
    <citation type="submission" date="2015-07" db="EMBL/GenBank/DDBJ databases">
        <title>Genome sequence of Leptolinea tardivitalis DSM 16556.</title>
        <authorList>
            <person name="Hemp J."/>
            <person name="Ward L.M."/>
            <person name="Pace L.A."/>
            <person name="Fischer W.W."/>
        </authorList>
    </citation>
    <scope>NUCLEOTIDE SEQUENCE [LARGE SCALE GENOMIC DNA]</scope>
    <source>
        <strain evidence="7 8">YMTK-2</strain>
    </source>
</reference>
<comment type="function">
    <text evidence="6">Specifically methylates the N7 position of a guanine in 16S rRNA.</text>
</comment>
<evidence type="ECO:0000256" key="4">
    <source>
        <dbReference type="ARBA" id="ARBA00022679"/>
    </source>
</evidence>
<comment type="similarity">
    <text evidence="6">Belongs to the methyltransferase superfamily. RNA methyltransferase RsmG family.</text>
</comment>
<dbReference type="GO" id="GO:0070043">
    <property type="term" value="F:rRNA (guanine-N7-)-methyltransferase activity"/>
    <property type="evidence" value="ECO:0007669"/>
    <property type="project" value="UniProtKB-UniRule"/>
</dbReference>
<keyword evidence="1 6" id="KW-0963">Cytoplasm</keyword>
<dbReference type="PANTHER" id="PTHR31760">
    <property type="entry name" value="S-ADENOSYL-L-METHIONINE-DEPENDENT METHYLTRANSFERASES SUPERFAMILY PROTEIN"/>
    <property type="match status" value="1"/>
</dbReference>
<feature type="binding site" evidence="6">
    <location>
        <position position="146"/>
    </location>
    <ligand>
        <name>S-adenosyl-L-methionine</name>
        <dbReference type="ChEBI" id="CHEBI:59789"/>
    </ligand>
</feature>
<keyword evidence="8" id="KW-1185">Reference proteome</keyword>
<name>A0A0P6X7R0_9CHLR</name>
<dbReference type="SUPFAM" id="SSF53335">
    <property type="entry name" value="S-adenosyl-L-methionine-dependent methyltransferases"/>
    <property type="match status" value="1"/>
</dbReference>
<dbReference type="OrthoDB" id="9808773at2"/>